<name>A0A2P2IP72_RHIMU</name>
<evidence type="ECO:0000313" key="1">
    <source>
        <dbReference type="EMBL" id="MBW82987.1"/>
    </source>
</evidence>
<sequence>MALHGFQDMAAYTNILLPNFSLNLIRRGILLPSSLLNWKF</sequence>
<dbReference type="EMBL" id="GGEC01002504">
    <property type="protein sequence ID" value="MBW82987.1"/>
    <property type="molecule type" value="Transcribed_RNA"/>
</dbReference>
<protein>
    <submittedName>
        <fullName evidence="1">Uncharacterized protein</fullName>
    </submittedName>
</protein>
<proteinExistence type="predicted"/>
<accession>A0A2P2IP72</accession>
<reference evidence="1" key="1">
    <citation type="submission" date="2018-02" db="EMBL/GenBank/DDBJ databases">
        <title>Rhizophora mucronata_Transcriptome.</title>
        <authorList>
            <person name="Meera S.P."/>
            <person name="Sreeshan A."/>
            <person name="Augustine A."/>
        </authorList>
    </citation>
    <scope>NUCLEOTIDE SEQUENCE</scope>
    <source>
        <tissue evidence="1">Leaf</tissue>
    </source>
</reference>
<dbReference type="AlphaFoldDB" id="A0A2P2IP72"/>
<organism evidence="1">
    <name type="scientific">Rhizophora mucronata</name>
    <name type="common">Asiatic mangrove</name>
    <dbReference type="NCBI Taxonomy" id="61149"/>
    <lineage>
        <taxon>Eukaryota</taxon>
        <taxon>Viridiplantae</taxon>
        <taxon>Streptophyta</taxon>
        <taxon>Embryophyta</taxon>
        <taxon>Tracheophyta</taxon>
        <taxon>Spermatophyta</taxon>
        <taxon>Magnoliopsida</taxon>
        <taxon>eudicotyledons</taxon>
        <taxon>Gunneridae</taxon>
        <taxon>Pentapetalae</taxon>
        <taxon>rosids</taxon>
        <taxon>fabids</taxon>
        <taxon>Malpighiales</taxon>
        <taxon>Rhizophoraceae</taxon>
        <taxon>Rhizophora</taxon>
    </lineage>
</organism>